<dbReference type="GO" id="GO:0016787">
    <property type="term" value="F:hydrolase activity"/>
    <property type="evidence" value="ECO:0007669"/>
    <property type="project" value="UniProtKB-KW"/>
</dbReference>
<organism evidence="1 2">
    <name type="scientific">Candidatus Borkfalkia faecigallinarum</name>
    <dbReference type="NCBI Taxonomy" id="2838509"/>
    <lineage>
        <taxon>Bacteria</taxon>
        <taxon>Bacillati</taxon>
        <taxon>Bacillota</taxon>
        <taxon>Clostridia</taxon>
        <taxon>Christensenellales</taxon>
        <taxon>Christensenellaceae</taxon>
        <taxon>Candidatus Borkfalkia</taxon>
    </lineage>
</organism>
<dbReference type="InterPro" id="IPR050155">
    <property type="entry name" value="HAD-like_hydrolase_sf"/>
</dbReference>
<dbReference type="SFLD" id="SFLDG01129">
    <property type="entry name" value="C1.5:_HAD__Beta-PGM__Phosphata"/>
    <property type="match status" value="1"/>
</dbReference>
<proteinExistence type="predicted"/>
<keyword evidence="1" id="KW-0378">Hydrolase</keyword>
<dbReference type="Pfam" id="PF13419">
    <property type="entry name" value="HAD_2"/>
    <property type="match status" value="1"/>
</dbReference>
<dbReference type="PANTHER" id="PTHR43434">
    <property type="entry name" value="PHOSPHOGLYCOLATE PHOSPHATASE"/>
    <property type="match status" value="1"/>
</dbReference>
<dbReference type="GO" id="GO:0004713">
    <property type="term" value="F:protein tyrosine kinase activity"/>
    <property type="evidence" value="ECO:0007669"/>
    <property type="project" value="TreeGrafter"/>
</dbReference>
<dbReference type="SFLD" id="SFLDS00003">
    <property type="entry name" value="Haloacid_Dehalogenase"/>
    <property type="match status" value="1"/>
</dbReference>
<evidence type="ECO:0000313" key="2">
    <source>
        <dbReference type="Proteomes" id="UP000824249"/>
    </source>
</evidence>
<dbReference type="Gene3D" id="3.40.50.1000">
    <property type="entry name" value="HAD superfamily/HAD-like"/>
    <property type="match status" value="1"/>
</dbReference>
<dbReference type="AlphaFoldDB" id="A0A9D1VUA3"/>
<evidence type="ECO:0000313" key="1">
    <source>
        <dbReference type="EMBL" id="HIX46953.1"/>
    </source>
</evidence>
<name>A0A9D1VUA3_9FIRM</name>
<protein>
    <submittedName>
        <fullName evidence="1">HAD hydrolase-like protein</fullName>
    </submittedName>
</protein>
<dbReference type="InterPro" id="IPR041492">
    <property type="entry name" value="HAD_2"/>
</dbReference>
<gene>
    <name evidence="1" type="ORF">H9737_04595</name>
</gene>
<sequence length="221" mass="23909">MRIRPCVLFDFDGTLFDTAPGIMHCMRDALASCGYDPGGEESLRRFVGPPVLDALREFYGMDGAESERVKQVYRAAYRSRGVYECAPMPGAEACLRDLRAAGVRLAVATSKPQFFAEEIARRFRFDGYFEAVCGALEDARSAKAEIVARALRELDISPADAVMVGDRKYDVYGAAANGVPCIGIRAGCTPEGELEEAGAVAVADDFAALRALLLGERPLPQ</sequence>
<dbReference type="InterPro" id="IPR036412">
    <property type="entry name" value="HAD-like_sf"/>
</dbReference>
<reference evidence="1" key="1">
    <citation type="journal article" date="2021" name="PeerJ">
        <title>Extensive microbial diversity within the chicken gut microbiome revealed by metagenomics and culture.</title>
        <authorList>
            <person name="Gilroy R."/>
            <person name="Ravi A."/>
            <person name="Getino M."/>
            <person name="Pursley I."/>
            <person name="Horton D.L."/>
            <person name="Alikhan N.F."/>
            <person name="Baker D."/>
            <person name="Gharbi K."/>
            <person name="Hall N."/>
            <person name="Watson M."/>
            <person name="Adriaenssens E.M."/>
            <person name="Foster-Nyarko E."/>
            <person name="Jarju S."/>
            <person name="Secka A."/>
            <person name="Antonio M."/>
            <person name="Oren A."/>
            <person name="Chaudhuri R.R."/>
            <person name="La Ragione R."/>
            <person name="Hildebrand F."/>
            <person name="Pallen M.J."/>
        </authorList>
    </citation>
    <scope>NUCLEOTIDE SEQUENCE</scope>
    <source>
        <strain evidence="1">26628</strain>
    </source>
</reference>
<dbReference type="Proteomes" id="UP000824249">
    <property type="component" value="Unassembled WGS sequence"/>
</dbReference>
<comment type="caution">
    <text evidence="1">The sequence shown here is derived from an EMBL/GenBank/DDBJ whole genome shotgun (WGS) entry which is preliminary data.</text>
</comment>
<dbReference type="GO" id="GO:0005829">
    <property type="term" value="C:cytosol"/>
    <property type="evidence" value="ECO:0007669"/>
    <property type="project" value="TreeGrafter"/>
</dbReference>
<dbReference type="EMBL" id="DXFD01000070">
    <property type="protein sequence ID" value="HIX46953.1"/>
    <property type="molecule type" value="Genomic_DNA"/>
</dbReference>
<reference evidence="1" key="2">
    <citation type="submission" date="2021-04" db="EMBL/GenBank/DDBJ databases">
        <authorList>
            <person name="Gilroy R."/>
        </authorList>
    </citation>
    <scope>NUCLEOTIDE SEQUENCE</scope>
    <source>
        <strain evidence="1">26628</strain>
    </source>
</reference>
<dbReference type="Gene3D" id="1.10.150.240">
    <property type="entry name" value="Putative phosphatase, domain 2"/>
    <property type="match status" value="1"/>
</dbReference>
<accession>A0A9D1VUA3</accession>
<dbReference type="InterPro" id="IPR023214">
    <property type="entry name" value="HAD_sf"/>
</dbReference>
<dbReference type="InterPro" id="IPR023198">
    <property type="entry name" value="PGP-like_dom2"/>
</dbReference>
<dbReference type="SUPFAM" id="SSF56784">
    <property type="entry name" value="HAD-like"/>
    <property type="match status" value="1"/>
</dbReference>
<dbReference type="PANTHER" id="PTHR43434:SF20">
    <property type="entry name" value="5'-NUCLEOTIDASE"/>
    <property type="match status" value="1"/>
</dbReference>